<dbReference type="eggNOG" id="ENOG50319HC">
    <property type="taxonomic scope" value="Bacteria"/>
</dbReference>
<evidence type="ECO:0000313" key="1">
    <source>
        <dbReference type="EMBL" id="ACL44516.1"/>
    </source>
</evidence>
<name>B8HV64_CYAP4</name>
<dbReference type="HOGENOM" id="CLU_129231_0_0_3"/>
<proteinExistence type="predicted"/>
<reference evidence="1" key="1">
    <citation type="submission" date="2009-01" db="EMBL/GenBank/DDBJ databases">
        <title>Complete sequence of chromosome Cyanothece sp. PCC 7425.</title>
        <authorList>
            <consortium name="US DOE Joint Genome Institute"/>
            <person name="Lucas S."/>
            <person name="Copeland A."/>
            <person name="Lapidus A."/>
            <person name="Glavina del Rio T."/>
            <person name="Dalin E."/>
            <person name="Tice H."/>
            <person name="Bruce D."/>
            <person name="Goodwin L."/>
            <person name="Pitluck S."/>
            <person name="Sims D."/>
            <person name="Meineke L."/>
            <person name="Brettin T."/>
            <person name="Detter J.C."/>
            <person name="Han C."/>
            <person name="Larimer F."/>
            <person name="Land M."/>
            <person name="Hauser L."/>
            <person name="Kyrpides N."/>
            <person name="Ovchinnikova G."/>
            <person name="Liberton M."/>
            <person name="Stoeckel J."/>
            <person name="Banerjee A."/>
            <person name="Singh A."/>
            <person name="Page L."/>
            <person name="Sato H."/>
            <person name="Zhao L."/>
            <person name="Sherman L."/>
            <person name="Pakrasi H."/>
            <person name="Richardson P."/>
        </authorList>
    </citation>
    <scope>NUCLEOTIDE SEQUENCE</scope>
    <source>
        <strain evidence="1">PCC 7425</strain>
    </source>
</reference>
<protein>
    <submittedName>
        <fullName evidence="1">Uncharacterized protein</fullName>
    </submittedName>
</protein>
<dbReference type="OrthoDB" id="515405at2"/>
<dbReference type="STRING" id="395961.Cyan7425_2155"/>
<dbReference type="EMBL" id="CP001344">
    <property type="protein sequence ID" value="ACL44516.1"/>
    <property type="molecule type" value="Genomic_DNA"/>
</dbReference>
<dbReference type="KEGG" id="cyn:Cyan7425_2155"/>
<gene>
    <name evidence="1" type="ordered locus">Cyan7425_2155</name>
</gene>
<sequence length="144" mass="16900">MQRRCDRNRKRSKRRAIVCPQHQCYIDSVSAKYRLYADQVEHLQKRGFGRRTSLMLIAANGAITLENEWLEAFWCQVCQETNWYHVAKTGDRTYQLSLAPAELWQQVQGVIHPHGNPSVSEYTKRHARSQLLLNSKSYRYAMSN</sequence>
<accession>B8HV64</accession>
<dbReference type="AlphaFoldDB" id="B8HV64"/>
<organism evidence="1">
    <name type="scientific">Cyanothece sp. (strain PCC 7425 / ATCC 29141)</name>
    <dbReference type="NCBI Taxonomy" id="395961"/>
    <lineage>
        <taxon>Bacteria</taxon>
        <taxon>Bacillati</taxon>
        <taxon>Cyanobacteriota</taxon>
        <taxon>Cyanophyceae</taxon>
        <taxon>Gomontiellales</taxon>
        <taxon>Cyanothecaceae</taxon>
        <taxon>Cyanothece</taxon>
    </lineage>
</organism>